<dbReference type="EMBL" id="RYFC01000001">
    <property type="protein sequence ID" value="RTZ49247.1"/>
    <property type="molecule type" value="Genomic_DNA"/>
</dbReference>
<evidence type="ECO:0000313" key="2">
    <source>
        <dbReference type="Proteomes" id="UP000276953"/>
    </source>
</evidence>
<name>A0A432DYE6_9FLAO</name>
<accession>A0A432DYE6</accession>
<gene>
    <name evidence="1" type="ORF">EJ377_00440</name>
</gene>
<evidence type="ECO:0000313" key="1">
    <source>
        <dbReference type="EMBL" id="RTZ49247.1"/>
    </source>
</evidence>
<dbReference type="Proteomes" id="UP000276953">
    <property type="component" value="Unassembled WGS sequence"/>
</dbReference>
<comment type="caution">
    <text evidence="1">The sequence shown here is derived from an EMBL/GenBank/DDBJ whole genome shotgun (WGS) entry which is preliminary data.</text>
</comment>
<dbReference type="AlphaFoldDB" id="A0A432DYE6"/>
<proteinExistence type="predicted"/>
<sequence>MEQGICGRPEDGETTAIQSWKEFWEEKNISYLKEILQRQNPVIVYGRNKNDYKKYRKQQENIIKKEKIL</sequence>
<protein>
    <submittedName>
        <fullName evidence="1">Uncharacterized protein</fullName>
    </submittedName>
</protein>
<reference evidence="1 2" key="1">
    <citation type="submission" date="2018-12" db="EMBL/GenBank/DDBJ databases">
        <title>Draft Genome Sequence of Chryseobacterium arthrosphaerae strain ED882-96 Isolated from the Blood of a Patient with Liver Cirrhosis in Taiwan.</title>
        <authorList>
            <person name="Lin J.-N."/>
            <person name="Lai C.-H."/>
            <person name="Yang C.-H."/>
            <person name="Huang Y.-H."/>
        </authorList>
    </citation>
    <scope>NUCLEOTIDE SEQUENCE [LARGE SCALE GENOMIC DNA]</scope>
    <source>
        <strain evidence="1 2">ED882-96</strain>
    </source>
</reference>
<organism evidence="1 2">
    <name type="scientific">Chryseobacterium arthrosphaerae</name>
    <dbReference type="NCBI Taxonomy" id="651561"/>
    <lineage>
        <taxon>Bacteria</taxon>
        <taxon>Pseudomonadati</taxon>
        <taxon>Bacteroidota</taxon>
        <taxon>Flavobacteriia</taxon>
        <taxon>Flavobacteriales</taxon>
        <taxon>Weeksellaceae</taxon>
        <taxon>Chryseobacterium group</taxon>
        <taxon>Chryseobacterium</taxon>
    </lineage>
</organism>